<dbReference type="OrthoDB" id="2269034at2759"/>
<evidence type="ECO:0000259" key="2">
    <source>
        <dbReference type="PROSITE" id="PS50180"/>
    </source>
</evidence>
<feature type="region of interest" description="Disordered" evidence="1">
    <location>
        <begin position="437"/>
        <end position="470"/>
    </location>
</feature>
<evidence type="ECO:0000313" key="4">
    <source>
        <dbReference type="Proteomes" id="UP000559256"/>
    </source>
</evidence>
<dbReference type="SUPFAM" id="SSF52047">
    <property type="entry name" value="RNI-like"/>
    <property type="match status" value="1"/>
</dbReference>
<accession>A0A8H5GE13</accession>
<comment type="caution">
    <text evidence="3">The sequence shown here is derived from an EMBL/GenBank/DDBJ whole genome shotgun (WGS) entry which is preliminary data.</text>
</comment>
<evidence type="ECO:0000256" key="1">
    <source>
        <dbReference type="SAM" id="MobiDB-lite"/>
    </source>
</evidence>
<dbReference type="Proteomes" id="UP000559256">
    <property type="component" value="Unassembled WGS sequence"/>
</dbReference>
<dbReference type="PANTHER" id="PTHR38926:SF72">
    <property type="entry name" value="IM:7136021-RELATED"/>
    <property type="match status" value="1"/>
</dbReference>
<proteinExistence type="predicted"/>
<keyword evidence="4" id="KW-1185">Reference proteome</keyword>
<dbReference type="AlphaFoldDB" id="A0A8H5GE13"/>
<dbReference type="InterPro" id="IPR008153">
    <property type="entry name" value="GAE_dom"/>
</dbReference>
<dbReference type="Gene3D" id="3.80.10.10">
    <property type="entry name" value="Ribonuclease Inhibitor"/>
    <property type="match status" value="1"/>
</dbReference>
<dbReference type="PANTHER" id="PTHR38926">
    <property type="entry name" value="F-BOX DOMAIN CONTAINING PROTEIN, EXPRESSED"/>
    <property type="match status" value="1"/>
</dbReference>
<protein>
    <recommendedName>
        <fullName evidence="2">GAE domain-containing protein</fullName>
    </recommendedName>
</protein>
<reference evidence="3 4" key="1">
    <citation type="journal article" date="2020" name="ISME J.">
        <title>Uncovering the hidden diversity of litter-decomposition mechanisms in mushroom-forming fungi.</title>
        <authorList>
            <person name="Floudas D."/>
            <person name="Bentzer J."/>
            <person name="Ahren D."/>
            <person name="Johansson T."/>
            <person name="Persson P."/>
            <person name="Tunlid A."/>
        </authorList>
    </citation>
    <scope>NUCLEOTIDE SEQUENCE [LARGE SCALE GENOMIC DNA]</scope>
    <source>
        <strain evidence="3 4">CBS 291.85</strain>
    </source>
</reference>
<gene>
    <name evidence="3" type="ORF">D9758_008320</name>
</gene>
<dbReference type="EMBL" id="JAACJM010000034">
    <property type="protein sequence ID" value="KAF5363213.1"/>
    <property type="molecule type" value="Genomic_DNA"/>
</dbReference>
<name>A0A8H5GE13_9AGAR</name>
<feature type="domain" description="GAE" evidence="2">
    <location>
        <begin position="525"/>
        <end position="547"/>
    </location>
</feature>
<organism evidence="3 4">
    <name type="scientific">Tetrapyrgos nigripes</name>
    <dbReference type="NCBI Taxonomy" id="182062"/>
    <lineage>
        <taxon>Eukaryota</taxon>
        <taxon>Fungi</taxon>
        <taxon>Dikarya</taxon>
        <taxon>Basidiomycota</taxon>
        <taxon>Agaricomycotina</taxon>
        <taxon>Agaricomycetes</taxon>
        <taxon>Agaricomycetidae</taxon>
        <taxon>Agaricales</taxon>
        <taxon>Marasmiineae</taxon>
        <taxon>Marasmiaceae</taxon>
        <taxon>Tetrapyrgos</taxon>
    </lineage>
</organism>
<evidence type="ECO:0000313" key="3">
    <source>
        <dbReference type="EMBL" id="KAF5363213.1"/>
    </source>
</evidence>
<sequence length="547" mass="62749">MSNIHINSFPVEILTEIFKSTLHVHPNLTELDHPDLDGNFNLCVQYDDGSMKVDAPTLDISQTCQLWRTIANSIPALWSRMFIHLGCEKEAYVDLAKLYLDRSSPALLKLEFHSYRDGDYVSIFNGGILLLQAFIQERRRWRVVDFNPTSIGMFYQSLQVQSGNCENLETLCLPDESILLGIPDLFCNMLRQSPKLRTLIVDGQTVRQFVKVLPCNQITTISLPGMTAQRMNWAEYHSFFSHCPNLRELHVTSFHPWRSSFSVANGGTLLPNVCKLTVENRYWFSPDESTNDNSYNTLSLSNIFKALKTPSLSSLVLVGQDGHVREQSKCFRHIQEFLRISACHLQHLKLIGDLLDTEKLLQLLKQLPTLEHLSIQNGQRRLGVFEGLTVKRRSNKDREPMQDGSPSQAEEDDWSTSILVPRLTQFDVTIRLRSQDLKKSSKKKTKKTKEVKDVDGHDQPSADDSDSSDSDQIYAMVRSRMRQPDQYGPRPDSFGISDMRYFRIVVLLGTNSETTWKWLDNFRLSTIPQLRALTKEGLQLEVDYEQE</sequence>
<feature type="compositionally biased region" description="Basic and acidic residues" evidence="1">
    <location>
        <begin position="448"/>
        <end position="460"/>
    </location>
</feature>
<dbReference type="PROSITE" id="PS50180">
    <property type="entry name" value="GAE"/>
    <property type="match status" value="1"/>
</dbReference>
<feature type="region of interest" description="Disordered" evidence="1">
    <location>
        <begin position="393"/>
        <end position="414"/>
    </location>
</feature>
<dbReference type="InterPro" id="IPR032675">
    <property type="entry name" value="LRR_dom_sf"/>
</dbReference>